<reference evidence="4 5" key="1">
    <citation type="submission" date="2023-08" db="EMBL/GenBank/DDBJ databases">
        <title>Pathogen: clinical or host-associated sample.</title>
        <authorList>
            <person name="Hergert J."/>
            <person name="Casey R."/>
            <person name="Wagner J."/>
            <person name="Young E.L."/>
            <person name="Oakeson K.F."/>
        </authorList>
    </citation>
    <scope>NUCLEOTIDE SEQUENCE [LARGE SCALE GENOMIC DNA]</scope>
    <source>
        <strain evidence="4 5">UPHL-collab-2</strain>
    </source>
</reference>
<sequence>MGSFRFTESAERDIDTILAYTMTRWGDAQTDLYISDLFDTLDLLSENASLGRRRPELASGLRSFPYGEHLIFYLLHEDAILVIRVLGAKQAIKTGYFER</sequence>
<accession>A0ABY9K7T7</accession>
<dbReference type="InterPro" id="IPR051803">
    <property type="entry name" value="TA_system_RelE-like_toxin"/>
</dbReference>
<organism evidence="4 5">
    <name type="scientific">Shinella oryzae</name>
    <dbReference type="NCBI Taxonomy" id="2871820"/>
    <lineage>
        <taxon>Bacteria</taxon>
        <taxon>Pseudomonadati</taxon>
        <taxon>Pseudomonadota</taxon>
        <taxon>Alphaproteobacteria</taxon>
        <taxon>Hyphomicrobiales</taxon>
        <taxon>Rhizobiaceae</taxon>
        <taxon>Shinella</taxon>
    </lineage>
</organism>
<dbReference type="PANTHER" id="PTHR33755:SF9">
    <property type="entry name" value="TOXIN PARE1"/>
    <property type="match status" value="1"/>
</dbReference>
<evidence type="ECO:0000256" key="2">
    <source>
        <dbReference type="ARBA" id="ARBA00022649"/>
    </source>
</evidence>
<evidence type="ECO:0000313" key="4">
    <source>
        <dbReference type="EMBL" id="WLS04571.1"/>
    </source>
</evidence>
<comment type="similarity">
    <text evidence="1 3">Belongs to the RelE toxin family.</text>
</comment>
<protein>
    <recommendedName>
        <fullName evidence="3">Toxin</fullName>
    </recommendedName>
</protein>
<proteinExistence type="inferred from homology"/>
<dbReference type="InterPro" id="IPR028344">
    <property type="entry name" value="ParE1/4"/>
</dbReference>
<name>A0ABY9K7T7_9HYPH</name>
<keyword evidence="2" id="KW-1277">Toxin-antitoxin system</keyword>
<evidence type="ECO:0000313" key="5">
    <source>
        <dbReference type="Proteomes" id="UP001225788"/>
    </source>
</evidence>
<dbReference type="Proteomes" id="UP001225788">
    <property type="component" value="Chromosome"/>
</dbReference>
<dbReference type="EMBL" id="CP132314">
    <property type="protein sequence ID" value="WLS04571.1"/>
    <property type="molecule type" value="Genomic_DNA"/>
</dbReference>
<dbReference type="PANTHER" id="PTHR33755">
    <property type="entry name" value="TOXIN PARE1-RELATED"/>
    <property type="match status" value="1"/>
</dbReference>
<dbReference type="InterPro" id="IPR007712">
    <property type="entry name" value="RelE/ParE_toxin"/>
</dbReference>
<dbReference type="Pfam" id="PF05016">
    <property type="entry name" value="ParE_toxin"/>
    <property type="match status" value="1"/>
</dbReference>
<dbReference type="InterPro" id="IPR035093">
    <property type="entry name" value="RelE/ParE_toxin_dom_sf"/>
</dbReference>
<evidence type="ECO:0000256" key="3">
    <source>
        <dbReference type="PIRNR" id="PIRNR029218"/>
    </source>
</evidence>
<dbReference type="Gene3D" id="3.30.2310.20">
    <property type="entry name" value="RelE-like"/>
    <property type="match status" value="1"/>
</dbReference>
<evidence type="ECO:0000256" key="1">
    <source>
        <dbReference type="ARBA" id="ARBA00006226"/>
    </source>
</evidence>
<keyword evidence="5" id="KW-1185">Reference proteome</keyword>
<dbReference type="RefSeq" id="WP_306160662.1">
    <property type="nucleotide sequence ID" value="NZ_CP132314.1"/>
</dbReference>
<gene>
    <name evidence="4" type="ORF">Q9315_08180</name>
</gene>
<dbReference type="PIRSF" id="PIRSF029218">
    <property type="entry name" value="ParE"/>
    <property type="match status" value="1"/>
</dbReference>